<organism evidence="10 11">
    <name type="scientific">Cephus cinctus</name>
    <name type="common">Wheat stem sawfly</name>
    <dbReference type="NCBI Taxonomy" id="211228"/>
    <lineage>
        <taxon>Eukaryota</taxon>
        <taxon>Metazoa</taxon>
        <taxon>Ecdysozoa</taxon>
        <taxon>Arthropoda</taxon>
        <taxon>Hexapoda</taxon>
        <taxon>Insecta</taxon>
        <taxon>Pterygota</taxon>
        <taxon>Neoptera</taxon>
        <taxon>Endopterygota</taxon>
        <taxon>Hymenoptera</taxon>
        <taxon>Cephoidea</taxon>
        <taxon>Cephidae</taxon>
        <taxon>Cephus</taxon>
    </lineage>
</organism>
<dbReference type="Pfam" id="PF00069">
    <property type="entry name" value="Pkinase"/>
    <property type="match status" value="2"/>
</dbReference>
<gene>
    <name evidence="11" type="primary">LOC107273183</name>
</gene>
<keyword evidence="10" id="KW-1185">Reference proteome</keyword>
<evidence type="ECO:0000313" key="11">
    <source>
        <dbReference type="RefSeq" id="XP_015606605.1"/>
    </source>
</evidence>
<evidence type="ECO:0000256" key="7">
    <source>
        <dbReference type="PROSITE-ProRule" id="PRU10141"/>
    </source>
</evidence>
<dbReference type="PROSITE" id="PS00108">
    <property type="entry name" value="PROTEIN_KINASE_ST"/>
    <property type="match status" value="1"/>
</dbReference>
<keyword evidence="2 8" id="KW-0723">Serine/threonine-protein kinase</keyword>
<dbReference type="Gene3D" id="3.30.200.20">
    <property type="entry name" value="Phosphorylase Kinase, domain 1"/>
    <property type="match status" value="1"/>
</dbReference>
<protein>
    <recommendedName>
        <fullName evidence="1">non-specific serine/threonine protein kinase</fullName>
        <ecNumber evidence="1">2.7.11.1</ecNumber>
    </recommendedName>
</protein>
<dbReference type="GeneID" id="107273183"/>
<dbReference type="Proteomes" id="UP000694920">
    <property type="component" value="Unplaced"/>
</dbReference>
<evidence type="ECO:0000256" key="4">
    <source>
        <dbReference type="ARBA" id="ARBA00022741"/>
    </source>
</evidence>
<dbReference type="PROSITE" id="PS50011">
    <property type="entry name" value="PROTEIN_KINASE_DOM"/>
    <property type="match status" value="1"/>
</dbReference>
<dbReference type="PANTHER" id="PTHR44167:SF23">
    <property type="entry name" value="CDC7 KINASE, ISOFORM A-RELATED"/>
    <property type="match status" value="1"/>
</dbReference>
<dbReference type="InterPro" id="IPR000719">
    <property type="entry name" value="Prot_kinase_dom"/>
</dbReference>
<dbReference type="PROSITE" id="PS00107">
    <property type="entry name" value="PROTEIN_KINASE_ATP"/>
    <property type="match status" value="1"/>
</dbReference>
<dbReference type="SMART" id="SM00220">
    <property type="entry name" value="S_TKc"/>
    <property type="match status" value="1"/>
</dbReference>
<dbReference type="PANTHER" id="PTHR44167">
    <property type="entry name" value="OVARIAN-SPECIFIC SERINE/THREONINE-PROTEIN KINASE LOK-RELATED"/>
    <property type="match status" value="1"/>
</dbReference>
<keyword evidence="3" id="KW-0808">Transferase</keyword>
<dbReference type="GO" id="GO:0044773">
    <property type="term" value="P:mitotic DNA damage checkpoint signaling"/>
    <property type="evidence" value="ECO:0007669"/>
    <property type="project" value="TreeGrafter"/>
</dbReference>
<keyword evidence="4 7" id="KW-0547">Nucleotide-binding</keyword>
<dbReference type="KEGG" id="ccin:107273183"/>
<keyword evidence="5 11" id="KW-0418">Kinase</keyword>
<evidence type="ECO:0000256" key="6">
    <source>
        <dbReference type="ARBA" id="ARBA00022840"/>
    </source>
</evidence>
<keyword evidence="11" id="KW-0131">Cell cycle</keyword>
<dbReference type="GO" id="GO:0051301">
    <property type="term" value="P:cell division"/>
    <property type="evidence" value="ECO:0007669"/>
    <property type="project" value="UniProtKB-KW"/>
</dbReference>
<evidence type="ECO:0000256" key="8">
    <source>
        <dbReference type="RuleBase" id="RU000304"/>
    </source>
</evidence>
<dbReference type="InterPro" id="IPR008271">
    <property type="entry name" value="Ser/Thr_kinase_AS"/>
</dbReference>
<evidence type="ECO:0000259" key="9">
    <source>
        <dbReference type="PROSITE" id="PS50011"/>
    </source>
</evidence>
<evidence type="ECO:0000313" key="10">
    <source>
        <dbReference type="Proteomes" id="UP000694920"/>
    </source>
</evidence>
<sequence>MLKNAKCETLEFQDLSCSEEDSEDYEYDNKKIAELIKSVPLLKDLFKVHGKIGEGTFSSVFLATLKSSDGLKKFAVKHLVPTCHPDRIEQELQCLQKIGGTDHVAGLELCVRSAGSIIFVMPYMKHDRFSHYVHNMSVQETKDYMRALLTALKRVHKFNIIHRDIKPSNFLYDRKSRRYLLVDFGLAQQYTEETKLSIDNKAQVLSNYSVKRKRSDENRVEKVRENTKKAAETKCVCFGKARICSVCLIKPPQVASRAGTPGFRAPEVLLKYPYQTPAIDIWASGVIMLCILSGTQLFFRSPDDCTALSEITSIFGSARMQQCARKLGRKLVFSENIPGIDIVSLCQKLRNRNKACRAINALNDLNKRASEHLVYPMTAYDLLIRLLDPDFKTRATAEQALNHPFLQTS</sequence>
<dbReference type="InterPro" id="IPR011009">
    <property type="entry name" value="Kinase-like_dom_sf"/>
</dbReference>
<feature type="domain" description="Protein kinase" evidence="9">
    <location>
        <begin position="46"/>
        <end position="406"/>
    </location>
</feature>
<dbReference type="Gene3D" id="1.10.510.10">
    <property type="entry name" value="Transferase(Phosphotransferase) domain 1"/>
    <property type="match status" value="1"/>
</dbReference>
<evidence type="ECO:0000256" key="1">
    <source>
        <dbReference type="ARBA" id="ARBA00012513"/>
    </source>
</evidence>
<dbReference type="InterPro" id="IPR017441">
    <property type="entry name" value="Protein_kinase_ATP_BS"/>
</dbReference>
<evidence type="ECO:0000256" key="2">
    <source>
        <dbReference type="ARBA" id="ARBA00022527"/>
    </source>
</evidence>
<evidence type="ECO:0000256" key="5">
    <source>
        <dbReference type="ARBA" id="ARBA00022777"/>
    </source>
</evidence>
<dbReference type="SUPFAM" id="SSF56112">
    <property type="entry name" value="Protein kinase-like (PK-like)"/>
    <property type="match status" value="1"/>
</dbReference>
<feature type="binding site" evidence="7">
    <location>
        <position position="77"/>
    </location>
    <ligand>
        <name>ATP</name>
        <dbReference type="ChEBI" id="CHEBI:30616"/>
    </ligand>
</feature>
<dbReference type="AlphaFoldDB" id="A0AAJ7CCH7"/>
<dbReference type="CDD" id="cd14019">
    <property type="entry name" value="STKc_Cdc7"/>
    <property type="match status" value="1"/>
</dbReference>
<keyword evidence="6 7" id="KW-0067">ATP-binding</keyword>
<dbReference type="GO" id="GO:0005524">
    <property type="term" value="F:ATP binding"/>
    <property type="evidence" value="ECO:0007669"/>
    <property type="project" value="UniProtKB-UniRule"/>
</dbReference>
<reference evidence="11" key="1">
    <citation type="submission" date="2025-08" db="UniProtKB">
        <authorList>
            <consortium name="RefSeq"/>
        </authorList>
    </citation>
    <scope>IDENTIFICATION</scope>
</reference>
<comment type="similarity">
    <text evidence="8">Belongs to the protein kinase superfamily.</text>
</comment>
<proteinExistence type="inferred from homology"/>
<dbReference type="GO" id="GO:0005634">
    <property type="term" value="C:nucleus"/>
    <property type="evidence" value="ECO:0007669"/>
    <property type="project" value="TreeGrafter"/>
</dbReference>
<dbReference type="EC" id="2.7.11.1" evidence="1"/>
<keyword evidence="11" id="KW-0132">Cell division</keyword>
<dbReference type="RefSeq" id="XP_015606605.1">
    <property type="nucleotide sequence ID" value="XM_015751119.2"/>
</dbReference>
<dbReference type="GO" id="GO:0004674">
    <property type="term" value="F:protein serine/threonine kinase activity"/>
    <property type="evidence" value="ECO:0007669"/>
    <property type="project" value="UniProtKB-KW"/>
</dbReference>
<evidence type="ECO:0000256" key="3">
    <source>
        <dbReference type="ARBA" id="ARBA00022679"/>
    </source>
</evidence>
<name>A0AAJ7CCH7_CEPCN</name>
<accession>A0AAJ7CCH7</accession>